<keyword evidence="3" id="KW-1185">Reference proteome</keyword>
<proteinExistence type="predicted"/>
<keyword evidence="1" id="KW-0472">Membrane</keyword>
<keyword evidence="1" id="KW-0812">Transmembrane</keyword>
<evidence type="ECO:0000313" key="3">
    <source>
        <dbReference type="Proteomes" id="UP001596445"/>
    </source>
</evidence>
<comment type="caution">
    <text evidence="2">The sequence shown here is derived from an EMBL/GenBank/DDBJ whole genome shotgun (WGS) entry which is preliminary data.</text>
</comment>
<evidence type="ECO:0000256" key="1">
    <source>
        <dbReference type="SAM" id="Phobius"/>
    </source>
</evidence>
<dbReference type="AlphaFoldDB" id="A0ABD5W3U2"/>
<dbReference type="GeneID" id="76629834"/>
<dbReference type="Proteomes" id="UP001596445">
    <property type="component" value="Unassembled WGS sequence"/>
</dbReference>
<feature type="transmembrane region" description="Helical" evidence="1">
    <location>
        <begin position="40"/>
        <end position="59"/>
    </location>
</feature>
<protein>
    <submittedName>
        <fullName evidence="2">Uncharacterized protein</fullName>
    </submittedName>
</protein>
<keyword evidence="1" id="KW-1133">Transmembrane helix</keyword>
<sequence>MRWRTLVGTVAVTAVSLAVLGIGSNFFLGNKLFRSSEMQTPALLSFGFLLTAVIVFGAIGRPWRTWDRTAYW</sequence>
<reference evidence="2 3" key="1">
    <citation type="journal article" date="2019" name="Int. J. Syst. Evol. Microbiol.">
        <title>The Global Catalogue of Microorganisms (GCM) 10K type strain sequencing project: providing services to taxonomists for standard genome sequencing and annotation.</title>
        <authorList>
            <consortium name="The Broad Institute Genomics Platform"/>
            <consortium name="The Broad Institute Genome Sequencing Center for Infectious Disease"/>
            <person name="Wu L."/>
            <person name="Ma J."/>
        </authorList>
    </citation>
    <scope>NUCLEOTIDE SEQUENCE [LARGE SCALE GENOMIC DNA]</scope>
    <source>
        <strain evidence="2 3">JCM 30072</strain>
    </source>
</reference>
<name>A0ABD5W3U2_9EURY</name>
<gene>
    <name evidence="2" type="ORF">ACFQQG_06570</name>
</gene>
<organism evidence="2 3">
    <name type="scientific">Halovenus salina</name>
    <dbReference type="NCBI Taxonomy" id="1510225"/>
    <lineage>
        <taxon>Archaea</taxon>
        <taxon>Methanobacteriati</taxon>
        <taxon>Methanobacteriota</taxon>
        <taxon>Stenosarchaea group</taxon>
        <taxon>Halobacteria</taxon>
        <taxon>Halobacteriales</taxon>
        <taxon>Haloarculaceae</taxon>
        <taxon>Halovenus</taxon>
    </lineage>
</organism>
<feature type="transmembrane region" description="Helical" evidence="1">
    <location>
        <begin position="6"/>
        <end position="28"/>
    </location>
</feature>
<evidence type="ECO:0000313" key="2">
    <source>
        <dbReference type="EMBL" id="MFC7057893.1"/>
    </source>
</evidence>
<dbReference type="EMBL" id="JBHSZI010000001">
    <property type="protein sequence ID" value="MFC7057893.1"/>
    <property type="molecule type" value="Genomic_DNA"/>
</dbReference>
<dbReference type="RefSeq" id="WP_267163695.1">
    <property type="nucleotide sequence ID" value="NZ_CP112972.1"/>
</dbReference>
<accession>A0ABD5W3U2</accession>